<dbReference type="InterPro" id="IPR003591">
    <property type="entry name" value="Leu-rich_rpt_typical-subtyp"/>
</dbReference>
<evidence type="ECO:0000256" key="1">
    <source>
        <dbReference type="ARBA" id="ARBA00022614"/>
    </source>
</evidence>
<dbReference type="Pfam" id="PF13855">
    <property type="entry name" value="LRR_8"/>
    <property type="match status" value="1"/>
</dbReference>
<accession>A0AAD9TK11</accession>
<feature type="domain" description="R13L1/DRL21-like LRR repeat region" evidence="9">
    <location>
        <begin position="692"/>
        <end position="816"/>
    </location>
</feature>
<reference evidence="10" key="1">
    <citation type="journal article" date="2023" name="Plant J.">
        <title>Genome sequences and population genomics provide insights into the demographic history, inbreeding, and mutation load of two 'living fossil' tree species of Dipteronia.</title>
        <authorList>
            <person name="Feng Y."/>
            <person name="Comes H.P."/>
            <person name="Chen J."/>
            <person name="Zhu S."/>
            <person name="Lu R."/>
            <person name="Zhang X."/>
            <person name="Li P."/>
            <person name="Qiu J."/>
            <person name="Olsen K.M."/>
            <person name="Qiu Y."/>
        </authorList>
    </citation>
    <scope>NUCLEOTIDE SEQUENCE</scope>
    <source>
        <strain evidence="10">KIB01</strain>
    </source>
</reference>
<dbReference type="PRINTS" id="PR00364">
    <property type="entry name" value="DISEASERSIST"/>
</dbReference>
<dbReference type="FunFam" id="1.10.10.10:FF:000322">
    <property type="entry name" value="Probable disease resistance protein At1g63360"/>
    <property type="match status" value="1"/>
</dbReference>
<dbReference type="Pfam" id="PF00931">
    <property type="entry name" value="NB-ARC"/>
    <property type="match status" value="1"/>
</dbReference>
<dbReference type="GO" id="GO:0006952">
    <property type="term" value="P:defense response"/>
    <property type="evidence" value="ECO:0007669"/>
    <property type="project" value="UniProtKB-KW"/>
</dbReference>
<dbReference type="SUPFAM" id="SSF52058">
    <property type="entry name" value="L domain-like"/>
    <property type="match status" value="2"/>
</dbReference>
<feature type="domain" description="NB-ARC" evidence="6">
    <location>
        <begin position="177"/>
        <end position="348"/>
    </location>
</feature>
<dbReference type="Pfam" id="PF23559">
    <property type="entry name" value="WHD_DRP"/>
    <property type="match status" value="1"/>
</dbReference>
<keyword evidence="11" id="KW-1185">Reference proteome</keyword>
<dbReference type="InterPro" id="IPR027417">
    <property type="entry name" value="P-loop_NTPase"/>
</dbReference>
<dbReference type="Proteomes" id="UP001280121">
    <property type="component" value="Unassembled WGS sequence"/>
</dbReference>
<keyword evidence="5" id="KW-0067">ATP-binding</keyword>
<comment type="caution">
    <text evidence="10">The sequence shown here is derived from an EMBL/GenBank/DDBJ whole genome shotgun (WGS) entry which is preliminary data.</text>
</comment>
<evidence type="ECO:0000256" key="3">
    <source>
        <dbReference type="ARBA" id="ARBA00022741"/>
    </source>
</evidence>
<dbReference type="InterPro" id="IPR002182">
    <property type="entry name" value="NB-ARC"/>
</dbReference>
<dbReference type="AlphaFoldDB" id="A0AAD9TK11"/>
<dbReference type="InterPro" id="IPR036388">
    <property type="entry name" value="WH-like_DNA-bd_sf"/>
</dbReference>
<feature type="domain" description="Disease resistance N-terminal" evidence="7">
    <location>
        <begin position="10"/>
        <end position="103"/>
    </location>
</feature>
<dbReference type="GO" id="GO:0051707">
    <property type="term" value="P:response to other organism"/>
    <property type="evidence" value="ECO:0007669"/>
    <property type="project" value="UniProtKB-ARBA"/>
</dbReference>
<evidence type="ECO:0000259" key="6">
    <source>
        <dbReference type="Pfam" id="PF00931"/>
    </source>
</evidence>
<evidence type="ECO:0000259" key="8">
    <source>
        <dbReference type="Pfam" id="PF23559"/>
    </source>
</evidence>
<dbReference type="Gene3D" id="1.20.5.4130">
    <property type="match status" value="1"/>
</dbReference>
<dbReference type="Gene3D" id="1.10.8.430">
    <property type="entry name" value="Helical domain of apoptotic protease-activating factors"/>
    <property type="match status" value="1"/>
</dbReference>
<dbReference type="InterPro" id="IPR042197">
    <property type="entry name" value="Apaf_helical"/>
</dbReference>
<dbReference type="GO" id="GO:0005524">
    <property type="term" value="F:ATP binding"/>
    <property type="evidence" value="ECO:0007669"/>
    <property type="project" value="UniProtKB-KW"/>
</dbReference>
<evidence type="ECO:0000313" key="11">
    <source>
        <dbReference type="Proteomes" id="UP001280121"/>
    </source>
</evidence>
<evidence type="ECO:0000259" key="9">
    <source>
        <dbReference type="Pfam" id="PF25019"/>
    </source>
</evidence>
<evidence type="ECO:0008006" key="12">
    <source>
        <dbReference type="Google" id="ProtNLM"/>
    </source>
</evidence>
<dbReference type="InterPro" id="IPR041118">
    <property type="entry name" value="Rx_N"/>
</dbReference>
<dbReference type="Pfam" id="PF18052">
    <property type="entry name" value="Rx_N"/>
    <property type="match status" value="1"/>
</dbReference>
<keyword evidence="2" id="KW-0677">Repeat</keyword>
<dbReference type="Gene3D" id="1.10.10.10">
    <property type="entry name" value="Winged helix-like DNA-binding domain superfamily/Winged helix DNA-binding domain"/>
    <property type="match status" value="1"/>
</dbReference>
<dbReference type="PANTHER" id="PTHR36766">
    <property type="entry name" value="PLANT BROAD-SPECTRUM MILDEW RESISTANCE PROTEIN RPW8"/>
    <property type="match status" value="1"/>
</dbReference>
<dbReference type="Gene3D" id="3.80.10.10">
    <property type="entry name" value="Ribonuclease Inhibitor"/>
    <property type="match status" value="3"/>
</dbReference>
<gene>
    <name evidence="10" type="ORF">Ddye_031702</name>
</gene>
<evidence type="ECO:0000259" key="7">
    <source>
        <dbReference type="Pfam" id="PF18052"/>
    </source>
</evidence>
<dbReference type="Pfam" id="PF25019">
    <property type="entry name" value="LRR_R13L1-DRL21"/>
    <property type="match status" value="1"/>
</dbReference>
<proteinExistence type="predicted"/>
<dbReference type="InterPro" id="IPR056789">
    <property type="entry name" value="LRR_R13L1-DRL21"/>
</dbReference>
<keyword evidence="1" id="KW-0433">Leucine-rich repeat</keyword>
<evidence type="ECO:0000256" key="2">
    <source>
        <dbReference type="ARBA" id="ARBA00022737"/>
    </source>
</evidence>
<dbReference type="EMBL" id="JANJYI010000009">
    <property type="protein sequence ID" value="KAK2636910.1"/>
    <property type="molecule type" value="Genomic_DNA"/>
</dbReference>
<dbReference type="PANTHER" id="PTHR36766:SF31">
    <property type="entry name" value="DISEASE RESISTANCE RPP13-LIKE PROTEIN 1"/>
    <property type="match status" value="1"/>
</dbReference>
<organism evidence="10 11">
    <name type="scientific">Dipteronia dyeriana</name>
    <dbReference type="NCBI Taxonomy" id="168575"/>
    <lineage>
        <taxon>Eukaryota</taxon>
        <taxon>Viridiplantae</taxon>
        <taxon>Streptophyta</taxon>
        <taxon>Embryophyta</taxon>
        <taxon>Tracheophyta</taxon>
        <taxon>Spermatophyta</taxon>
        <taxon>Magnoliopsida</taxon>
        <taxon>eudicotyledons</taxon>
        <taxon>Gunneridae</taxon>
        <taxon>Pentapetalae</taxon>
        <taxon>rosids</taxon>
        <taxon>malvids</taxon>
        <taxon>Sapindales</taxon>
        <taxon>Sapindaceae</taxon>
        <taxon>Hippocastanoideae</taxon>
        <taxon>Acereae</taxon>
        <taxon>Dipteronia</taxon>
    </lineage>
</organism>
<dbReference type="FunFam" id="3.40.50.300:FF:001091">
    <property type="entry name" value="Probable disease resistance protein At1g61300"/>
    <property type="match status" value="1"/>
</dbReference>
<keyword evidence="3" id="KW-0547">Nucleotide-binding</keyword>
<dbReference type="InterPro" id="IPR032675">
    <property type="entry name" value="LRR_dom_sf"/>
</dbReference>
<keyword evidence="4" id="KW-0611">Plant defense</keyword>
<dbReference type="GO" id="GO:0043531">
    <property type="term" value="F:ADP binding"/>
    <property type="evidence" value="ECO:0007669"/>
    <property type="project" value="InterPro"/>
</dbReference>
<evidence type="ECO:0000256" key="5">
    <source>
        <dbReference type="ARBA" id="ARBA00022840"/>
    </source>
</evidence>
<sequence length="1173" mass="133174">MISELVGGAFLSAFLQVLFDRLASRQFIDFFRRREFDHSLLRRLQTTLLTVNGVLSDAEEKQITNSFVQEWVDDLKDAAYQAEDLLDEIGTMALECNVQAENQSRNTQVRSNLYTLNKIREDFEDRLENITKRLEYLTERKDVLGLVKESPSGKPSPRLPTTSLIDESEIFGRDFDKEEIMKFLLSGSTANGNEIPVIAIAGMGGIGKTTVAQLLYNDSRVMMHFSRKVWVYVSEESDVLRVSKTIYESITSQDCNMTDLNLILVRLREKLARERFLIVLDDVWDENLIHWEALKNSFKPGASGSRILVTTRSQGVASGMHAIFSHGLKQLSNEHCWLVFAKHAFRSDNTNVSPKLKLIGERMIQKCNGLPLAAKVLGSLLYTKVEVSEWNKILNSKIWDLPSDKSKIIPSLRLSYYYLASNLKQCFAYCSIFPKGYVFDKEKLVLLWMGEGFLQQPRSDHSKRMEEVGHEYIDELISRSLFEQLSSNKSLLIMHDLVNELAQFVSGEFCFKFEGGNQQCISDKARHFSYVIDRFHGIEKFEGLHEVKYLRTFLPLSLTYPDGSHYLNKIVVEELLPTLTCLRVLSLADYTIIRLPDDMFDDLTHLRYLDLSSTAIRTLSKSAGFLYNLQVLMLSKCFNLVELPENTRNLINLSHLDVTETKLEEMPPEFGRLKNLQILTTFVVSKSSGSSMSELGRLPHLCGKLSIQELQNVRNVTDAEDANLKVKENIKELIFTWKTSGHDIRKETDVLEKLVPHENIEKLTIEGYGGTKFSGWLGSSSFSNVVYLRLSGCKNCLSLPSLGQLSSLEELHIDKMELLESIGPEFYGCGSFSISPFKSLQSLWFEDMPNWKHWSPFVACGHGFPSLQDLHIRKCQQLTGNLPSTLTSLKLLHIYQCRSLRIQFQDMMMHYTELQTLHITSSCDSLTFFPLVLANKVENLQIQNCSHLKCIQLSKDLCQELKFLQDLDISDCDDLEFFSGRGMWTPNLTSLSLSNCKNLRSMPEQMHALLTSLQALCLSHCPKLESFPYGGLPPNLHLLMIENCDHLTPQKDWGLNKMASLTRLTIIGGCSNLKSFPEEDLLPASLISLQVGELPKLEMLNLKGLQYLISLKGLHINSCSKLHCLSDGRLPSSLSSLSITGCSLMSDRCQQNQGEDWPKISHIAYKVINGKVT</sequence>
<evidence type="ECO:0000256" key="4">
    <source>
        <dbReference type="ARBA" id="ARBA00022821"/>
    </source>
</evidence>
<evidence type="ECO:0000313" key="10">
    <source>
        <dbReference type="EMBL" id="KAK2636910.1"/>
    </source>
</evidence>
<dbReference type="InterPro" id="IPR001611">
    <property type="entry name" value="Leu-rich_rpt"/>
</dbReference>
<dbReference type="InterPro" id="IPR058922">
    <property type="entry name" value="WHD_DRP"/>
</dbReference>
<name>A0AAD9TK11_9ROSI</name>
<dbReference type="SMART" id="SM00369">
    <property type="entry name" value="LRR_TYP"/>
    <property type="match status" value="3"/>
</dbReference>
<dbReference type="Gene3D" id="3.40.50.300">
    <property type="entry name" value="P-loop containing nucleotide triphosphate hydrolases"/>
    <property type="match status" value="1"/>
</dbReference>
<feature type="domain" description="Disease resistance protein winged helix" evidence="8">
    <location>
        <begin position="432"/>
        <end position="502"/>
    </location>
</feature>
<protein>
    <recommendedName>
        <fullName evidence="12">Disease resistance RPP13-like protein 1</fullName>
    </recommendedName>
</protein>
<dbReference type="SUPFAM" id="SSF52540">
    <property type="entry name" value="P-loop containing nucleoside triphosphate hydrolases"/>
    <property type="match status" value="1"/>
</dbReference>